<dbReference type="InterPro" id="IPR036779">
    <property type="entry name" value="LysM_dom_sf"/>
</dbReference>
<dbReference type="CDD" id="cd00118">
    <property type="entry name" value="LysM"/>
    <property type="match status" value="1"/>
</dbReference>
<feature type="chain" id="PRO_5040747058" description="LysM domain-containing protein" evidence="3">
    <location>
        <begin position="23"/>
        <end position="104"/>
    </location>
</feature>
<keyword evidence="6" id="KW-1185">Reference proteome</keyword>
<protein>
    <recommendedName>
        <fullName evidence="4">LysM domain-containing protein</fullName>
    </recommendedName>
</protein>
<dbReference type="InterPro" id="IPR018392">
    <property type="entry name" value="LysM"/>
</dbReference>
<evidence type="ECO:0000256" key="2">
    <source>
        <dbReference type="ARBA" id="ARBA00023026"/>
    </source>
</evidence>
<evidence type="ECO:0000256" key="1">
    <source>
        <dbReference type="ARBA" id="ARBA00022669"/>
    </source>
</evidence>
<evidence type="ECO:0000313" key="5">
    <source>
        <dbReference type="EMBL" id="KAJ5222668.1"/>
    </source>
</evidence>
<proteinExistence type="predicted"/>
<feature type="signal peptide" evidence="3">
    <location>
        <begin position="1"/>
        <end position="22"/>
    </location>
</feature>
<dbReference type="GeneID" id="81386993"/>
<feature type="domain" description="LysM" evidence="4">
    <location>
        <begin position="47"/>
        <end position="95"/>
    </location>
</feature>
<sequence length="104" mass="11529">MPALHSRFFIYTLLGLASLGMAAPLEHVPSDKVSGHDKLQMTPLCDLYYEVQSGDTCWDIIARSENTFTMRQLLCWNPDINPICTNLIPGRNICVGVTFPGPSC</sequence>
<evidence type="ECO:0000256" key="3">
    <source>
        <dbReference type="SAM" id="SignalP"/>
    </source>
</evidence>
<dbReference type="Gene3D" id="3.10.350.10">
    <property type="entry name" value="LysM domain"/>
    <property type="match status" value="1"/>
</dbReference>
<dbReference type="RefSeq" id="XP_056497591.1">
    <property type="nucleotide sequence ID" value="XM_056647826.1"/>
</dbReference>
<dbReference type="SUPFAM" id="SSF54106">
    <property type="entry name" value="LysM domain"/>
    <property type="match status" value="1"/>
</dbReference>
<organism evidence="5 6">
    <name type="scientific">Penicillium citrinum</name>
    <dbReference type="NCBI Taxonomy" id="5077"/>
    <lineage>
        <taxon>Eukaryota</taxon>
        <taxon>Fungi</taxon>
        <taxon>Dikarya</taxon>
        <taxon>Ascomycota</taxon>
        <taxon>Pezizomycotina</taxon>
        <taxon>Eurotiomycetes</taxon>
        <taxon>Eurotiomycetidae</taxon>
        <taxon>Eurotiales</taxon>
        <taxon>Aspergillaceae</taxon>
        <taxon>Penicillium</taxon>
    </lineage>
</organism>
<reference evidence="5" key="1">
    <citation type="submission" date="2022-11" db="EMBL/GenBank/DDBJ databases">
        <authorList>
            <person name="Petersen C."/>
        </authorList>
    </citation>
    <scope>NUCLEOTIDE SEQUENCE</scope>
    <source>
        <strain evidence="5">IBT 23319</strain>
    </source>
</reference>
<evidence type="ECO:0000259" key="4">
    <source>
        <dbReference type="PROSITE" id="PS51782"/>
    </source>
</evidence>
<dbReference type="OrthoDB" id="5985073at2759"/>
<name>A0A9W9NPX3_PENCI</name>
<reference evidence="5" key="2">
    <citation type="journal article" date="2023" name="IMA Fungus">
        <title>Comparative genomic study of the Penicillium genus elucidates a diverse pangenome and 15 lateral gene transfer events.</title>
        <authorList>
            <person name="Petersen C."/>
            <person name="Sorensen T."/>
            <person name="Nielsen M.R."/>
            <person name="Sondergaard T.E."/>
            <person name="Sorensen J.L."/>
            <person name="Fitzpatrick D.A."/>
            <person name="Frisvad J.C."/>
            <person name="Nielsen K.L."/>
        </authorList>
    </citation>
    <scope>NUCLEOTIDE SEQUENCE</scope>
    <source>
        <strain evidence="5">IBT 23319</strain>
    </source>
</reference>
<comment type="caution">
    <text evidence="5">The sequence shown here is derived from an EMBL/GenBank/DDBJ whole genome shotgun (WGS) entry which is preliminary data.</text>
</comment>
<keyword evidence="1" id="KW-0147">Chitin-binding</keyword>
<dbReference type="EMBL" id="JAPQKT010000008">
    <property type="protein sequence ID" value="KAJ5222668.1"/>
    <property type="molecule type" value="Genomic_DNA"/>
</dbReference>
<accession>A0A9W9NPX3</accession>
<dbReference type="GO" id="GO:0008061">
    <property type="term" value="F:chitin binding"/>
    <property type="evidence" value="ECO:0007669"/>
    <property type="project" value="UniProtKB-KW"/>
</dbReference>
<dbReference type="InterPro" id="IPR052210">
    <property type="entry name" value="LysM1-like"/>
</dbReference>
<dbReference type="AlphaFoldDB" id="A0A9W9NPX3"/>
<keyword evidence="3" id="KW-0732">Signal</keyword>
<dbReference type="Proteomes" id="UP001147733">
    <property type="component" value="Unassembled WGS sequence"/>
</dbReference>
<evidence type="ECO:0000313" key="6">
    <source>
        <dbReference type="Proteomes" id="UP001147733"/>
    </source>
</evidence>
<dbReference type="PANTHER" id="PTHR34997:SF1">
    <property type="entry name" value="PEPTIDOGLYCAN-BINDING LYSIN DOMAIN"/>
    <property type="match status" value="1"/>
</dbReference>
<dbReference type="PANTHER" id="PTHR34997">
    <property type="entry name" value="AM15"/>
    <property type="match status" value="1"/>
</dbReference>
<gene>
    <name evidence="5" type="ORF">N7469_008908</name>
</gene>
<dbReference type="SMART" id="SM00257">
    <property type="entry name" value="LysM"/>
    <property type="match status" value="1"/>
</dbReference>
<dbReference type="PROSITE" id="PS51782">
    <property type="entry name" value="LYSM"/>
    <property type="match status" value="1"/>
</dbReference>
<keyword evidence="2" id="KW-0843">Virulence</keyword>
<dbReference type="Pfam" id="PF01476">
    <property type="entry name" value="LysM"/>
    <property type="match status" value="1"/>
</dbReference>